<sequence length="803" mass="91979">MSTISLDGVWSLTSPQRPEISIPITIPGDNYHALMSAGIIANPYEGTNEKDVQWVAECEWIIERTFDISAEQLANQALDLHLSRVDTLASFSINEEVVFTSSNMFQIHRIDLKPYLKEGKNRIQVTFARVDEEAKQRAGQLPFPVPSSMGANNQLPHMNLIRKTQCHSGWDWGICLVVSGIYDAMMIKPVKSVRLEQVQAEQTWFPDGSVEVLVTVVHQPIAGAKIKVHFGSQCTALISSSAGKTTARFHEKSPNLWWPVGYGEQPLYSLVVKMDEQEITKKIGLRHLELNNAPDSVGSAMEFKVNGFPIVAKGANWIPVDAMPSNQTLQRYESLLRSAVDANMNMIRVWGGGQYEADEFYELCDELGLLVWQDMMFACSLYPSTPEFIADVEAEIRDQIQRLRDHACIALWCGDNEVIGALNWYEESRNNRDKYAVNYDRLNRRLNDIISQEDPSRCFWPSSPCNGGLDFGDAWHEDNRGDMHFWDVWHSGGSFDAYLGIKPRFCSEFGFQSWPSFAEVKTFVPEDDWNVTSPTFESHQKNNSGNSIITEMFTRYFRFPKGFEQMLYLSQVQQAIAIKTGCEYWRAQSPICRGMLYWQLNDNWPVSSWSSIEYSGRWKQLHYHAKRFYSPVYCPFVETEDAITLHLSNNSRENKHVTGRVIRMDWQGQVLGEWLLNEEVLADQNCVAWQLSKTEWQSEHHNSFFHVIIEAGDEMNQNTWFTSPKFKSLDLQRANVSFEIDGESIVLTTDKPAFFVHLEHDDGGRFSDSSFTLLPGEEKCIHYFGEENLIAKNLRVYDLSNSY</sequence>
<evidence type="ECO:0000259" key="9">
    <source>
        <dbReference type="Pfam" id="PF22666"/>
    </source>
</evidence>
<evidence type="ECO:0000256" key="1">
    <source>
        <dbReference type="ARBA" id="ARBA00000829"/>
    </source>
</evidence>
<dbReference type="Gene3D" id="2.60.120.260">
    <property type="entry name" value="Galactose-binding domain-like"/>
    <property type="match status" value="1"/>
</dbReference>
<evidence type="ECO:0000256" key="5">
    <source>
        <dbReference type="ARBA" id="ARBA00023180"/>
    </source>
</evidence>
<protein>
    <recommendedName>
        <fullName evidence="3">beta-mannosidase</fullName>
        <ecNumber evidence="3">3.2.1.25</ecNumber>
    </recommendedName>
</protein>
<dbReference type="OrthoDB" id="9758603at2"/>
<dbReference type="Gene3D" id="2.60.40.10">
    <property type="entry name" value="Immunoglobulins"/>
    <property type="match status" value="2"/>
</dbReference>
<dbReference type="InterPro" id="IPR050887">
    <property type="entry name" value="Beta-mannosidase_GH2"/>
</dbReference>
<evidence type="ECO:0000259" key="7">
    <source>
        <dbReference type="Pfam" id="PF00703"/>
    </source>
</evidence>
<dbReference type="GO" id="GO:0005975">
    <property type="term" value="P:carbohydrate metabolic process"/>
    <property type="evidence" value="ECO:0007669"/>
    <property type="project" value="InterPro"/>
</dbReference>
<comment type="catalytic activity">
    <reaction evidence="1">
        <text>Hydrolysis of terminal, non-reducing beta-D-mannose residues in beta-D-mannosides.</text>
        <dbReference type="EC" id="3.2.1.25"/>
    </reaction>
</comment>
<evidence type="ECO:0000313" key="10">
    <source>
        <dbReference type="EMBL" id="GEA60803.1"/>
    </source>
</evidence>
<dbReference type="InterPro" id="IPR017853">
    <property type="entry name" value="GH"/>
</dbReference>
<gene>
    <name evidence="10" type="ORF">VCO01S_19960</name>
</gene>
<proteinExistence type="inferred from homology"/>
<reference evidence="10 11" key="1">
    <citation type="submission" date="2019-06" db="EMBL/GenBank/DDBJ databases">
        <title>Whole genome shotgun sequence of Vibrio comitans NBRC 102076.</title>
        <authorList>
            <person name="Hosoyama A."/>
            <person name="Uohara A."/>
            <person name="Ohji S."/>
            <person name="Ichikawa N."/>
        </authorList>
    </citation>
    <scope>NUCLEOTIDE SEQUENCE [LARGE SCALE GENOMIC DNA]</scope>
    <source>
        <strain evidence="10 11">NBRC 102076</strain>
    </source>
</reference>
<dbReference type="Proteomes" id="UP000318242">
    <property type="component" value="Unassembled WGS sequence"/>
</dbReference>
<dbReference type="InterPro" id="IPR036156">
    <property type="entry name" value="Beta-gal/glucu_dom_sf"/>
</dbReference>
<evidence type="ECO:0000256" key="3">
    <source>
        <dbReference type="ARBA" id="ARBA00012754"/>
    </source>
</evidence>
<evidence type="ECO:0000256" key="6">
    <source>
        <dbReference type="ARBA" id="ARBA00023295"/>
    </source>
</evidence>
<comment type="caution">
    <text evidence="10">The sequence shown here is derived from an EMBL/GenBank/DDBJ whole genome shotgun (WGS) entry which is preliminary data.</text>
</comment>
<dbReference type="GO" id="GO:0005576">
    <property type="term" value="C:extracellular region"/>
    <property type="evidence" value="ECO:0007669"/>
    <property type="project" value="UniProtKB-SubCell"/>
</dbReference>
<keyword evidence="6" id="KW-0326">Glycosidase</keyword>
<dbReference type="Pfam" id="PF17753">
    <property type="entry name" value="Ig_mannosidase"/>
    <property type="match status" value="1"/>
</dbReference>
<dbReference type="RefSeq" id="WP_141271208.1">
    <property type="nucleotide sequence ID" value="NZ_BJLH01000008.1"/>
</dbReference>
<dbReference type="InterPro" id="IPR006102">
    <property type="entry name" value="Ig-like_GH2"/>
</dbReference>
<dbReference type="SUPFAM" id="SSF49785">
    <property type="entry name" value="Galactose-binding domain-like"/>
    <property type="match status" value="1"/>
</dbReference>
<dbReference type="GO" id="GO:0006516">
    <property type="term" value="P:glycoprotein catabolic process"/>
    <property type="evidence" value="ECO:0007669"/>
    <property type="project" value="TreeGrafter"/>
</dbReference>
<name>A0A4Y3IMT3_9VIBR</name>
<dbReference type="InterPro" id="IPR013783">
    <property type="entry name" value="Ig-like_fold"/>
</dbReference>
<dbReference type="EC" id="3.2.1.25" evidence="3"/>
<feature type="domain" description="Glycoside hydrolase family 2 immunoglobulin-like beta-sandwich" evidence="7">
    <location>
        <begin position="195"/>
        <end position="286"/>
    </location>
</feature>
<dbReference type="EMBL" id="BJLH01000008">
    <property type="protein sequence ID" value="GEA60803.1"/>
    <property type="molecule type" value="Genomic_DNA"/>
</dbReference>
<dbReference type="InterPro" id="IPR041625">
    <property type="entry name" value="Beta-mannosidase_Ig"/>
</dbReference>
<dbReference type="SUPFAM" id="SSF49303">
    <property type="entry name" value="beta-Galactosidase/glucuronidase domain"/>
    <property type="match status" value="3"/>
</dbReference>
<dbReference type="Gene3D" id="3.20.20.80">
    <property type="entry name" value="Glycosidases"/>
    <property type="match status" value="1"/>
</dbReference>
<feature type="domain" description="Beta-mannosidase-like galactose-binding" evidence="9">
    <location>
        <begin position="10"/>
        <end position="182"/>
    </location>
</feature>
<dbReference type="FunFam" id="3.20.20.80:FF:000050">
    <property type="entry name" value="Beta-mannosidase B"/>
    <property type="match status" value="1"/>
</dbReference>
<dbReference type="Pfam" id="PF00703">
    <property type="entry name" value="Glyco_hydro_2"/>
    <property type="match status" value="1"/>
</dbReference>
<dbReference type="InterPro" id="IPR008979">
    <property type="entry name" value="Galactose-bd-like_sf"/>
</dbReference>
<evidence type="ECO:0000256" key="4">
    <source>
        <dbReference type="ARBA" id="ARBA00022801"/>
    </source>
</evidence>
<evidence type="ECO:0000259" key="8">
    <source>
        <dbReference type="Pfam" id="PF17753"/>
    </source>
</evidence>
<evidence type="ECO:0000313" key="11">
    <source>
        <dbReference type="Proteomes" id="UP000318242"/>
    </source>
</evidence>
<dbReference type="PANTHER" id="PTHR43730:SF1">
    <property type="entry name" value="BETA-MANNOSIDASE"/>
    <property type="match status" value="1"/>
</dbReference>
<keyword evidence="11" id="KW-1185">Reference proteome</keyword>
<feature type="domain" description="Beta-mannosidase Ig-fold" evidence="8">
    <location>
        <begin position="740"/>
        <end position="801"/>
    </location>
</feature>
<organism evidence="10 11">
    <name type="scientific">Vibrio comitans NBRC 102076</name>
    <dbReference type="NCBI Taxonomy" id="1219078"/>
    <lineage>
        <taxon>Bacteria</taxon>
        <taxon>Pseudomonadati</taxon>
        <taxon>Pseudomonadota</taxon>
        <taxon>Gammaproteobacteria</taxon>
        <taxon>Vibrionales</taxon>
        <taxon>Vibrionaceae</taxon>
        <taxon>Vibrio</taxon>
    </lineage>
</organism>
<keyword evidence="5" id="KW-0325">Glycoprotein</keyword>
<dbReference type="PANTHER" id="PTHR43730">
    <property type="entry name" value="BETA-MANNOSIDASE"/>
    <property type="match status" value="1"/>
</dbReference>
<dbReference type="AlphaFoldDB" id="A0A4Y3IMT3"/>
<dbReference type="GO" id="GO:0004567">
    <property type="term" value="F:beta-mannosidase activity"/>
    <property type="evidence" value="ECO:0007669"/>
    <property type="project" value="UniProtKB-EC"/>
</dbReference>
<dbReference type="InterPro" id="IPR054593">
    <property type="entry name" value="Beta-mannosidase-like_N2"/>
</dbReference>
<dbReference type="Pfam" id="PF22666">
    <property type="entry name" value="Glyco_hydro_2_N2"/>
    <property type="match status" value="1"/>
</dbReference>
<comment type="similarity">
    <text evidence="2">Belongs to the glycosyl hydrolase 2 family.</text>
</comment>
<dbReference type="SUPFAM" id="SSF51445">
    <property type="entry name" value="(Trans)glycosidases"/>
    <property type="match status" value="1"/>
</dbReference>
<accession>A0A4Y3IMT3</accession>
<keyword evidence="4" id="KW-0378">Hydrolase</keyword>
<evidence type="ECO:0000256" key="2">
    <source>
        <dbReference type="ARBA" id="ARBA00007401"/>
    </source>
</evidence>